<gene>
    <name evidence="1" type="ORF">R77567_01644</name>
</gene>
<reference evidence="1" key="1">
    <citation type="submission" date="2023-07" db="EMBL/GenBank/DDBJ databases">
        <authorList>
            <person name="Peeters C."/>
        </authorList>
    </citation>
    <scope>NUCLEOTIDE SEQUENCE</scope>
    <source>
        <strain evidence="1">R-77567</strain>
    </source>
</reference>
<dbReference type="Proteomes" id="UP001190491">
    <property type="component" value="Unassembled WGS sequence"/>
</dbReference>
<organism evidence="1 2">
    <name type="scientific">Ralstonia flatus</name>
    <dbReference type="NCBI Taxonomy" id="3058601"/>
    <lineage>
        <taxon>Bacteria</taxon>
        <taxon>Pseudomonadati</taxon>
        <taxon>Pseudomonadota</taxon>
        <taxon>Betaproteobacteria</taxon>
        <taxon>Burkholderiales</taxon>
        <taxon>Burkholderiaceae</taxon>
        <taxon>Ralstonia</taxon>
    </lineage>
</organism>
<dbReference type="AlphaFoldDB" id="A0AAD2BWB1"/>
<dbReference type="RefSeq" id="WP_316857018.1">
    <property type="nucleotide sequence ID" value="NZ_CAUDKO010000003.1"/>
</dbReference>
<evidence type="ECO:0000313" key="1">
    <source>
        <dbReference type="EMBL" id="CAJ0862393.1"/>
    </source>
</evidence>
<accession>A0AAD2BWB1</accession>
<comment type="caution">
    <text evidence="1">The sequence shown here is derived from an EMBL/GenBank/DDBJ whole genome shotgun (WGS) entry which is preliminary data.</text>
</comment>
<dbReference type="EMBL" id="CAUDKO010000003">
    <property type="protein sequence ID" value="CAJ0862393.1"/>
    <property type="molecule type" value="Genomic_DNA"/>
</dbReference>
<name>A0AAD2BWB1_9RALS</name>
<proteinExistence type="predicted"/>
<evidence type="ECO:0000313" key="2">
    <source>
        <dbReference type="Proteomes" id="UP001190491"/>
    </source>
</evidence>
<sequence length="60" mass="6561">METKEMGWIVADNHEDGTSYYIEGADSMTVYGYGATREEIASVARQLVADGEISSYAYSA</sequence>
<protein>
    <submittedName>
        <fullName evidence="1">Uncharacterized protein</fullName>
    </submittedName>
</protein>